<evidence type="ECO:0000313" key="2">
    <source>
        <dbReference type="Proteomes" id="UP001614338"/>
    </source>
</evidence>
<accession>A0ABW8BNW9</accession>
<dbReference type="Proteomes" id="UP001614338">
    <property type="component" value="Unassembled WGS sequence"/>
</dbReference>
<evidence type="ECO:0000313" key="1">
    <source>
        <dbReference type="EMBL" id="MFI8748885.1"/>
    </source>
</evidence>
<proteinExistence type="predicted"/>
<comment type="caution">
    <text evidence="1">The sequence shown here is derived from an EMBL/GenBank/DDBJ whole genome shotgun (WGS) entry which is preliminary data.</text>
</comment>
<organism evidence="1 2">
    <name type="scientific">Vreelandella lionensis</name>
    <dbReference type="NCBI Taxonomy" id="1144478"/>
    <lineage>
        <taxon>Bacteria</taxon>
        <taxon>Pseudomonadati</taxon>
        <taxon>Pseudomonadota</taxon>
        <taxon>Gammaproteobacteria</taxon>
        <taxon>Oceanospirillales</taxon>
        <taxon>Halomonadaceae</taxon>
        <taxon>Vreelandella</taxon>
    </lineage>
</organism>
<dbReference type="EMBL" id="JBITWC010000003">
    <property type="protein sequence ID" value="MFI8748885.1"/>
    <property type="molecule type" value="Genomic_DNA"/>
</dbReference>
<keyword evidence="2" id="KW-1185">Reference proteome</keyword>
<protein>
    <submittedName>
        <fullName evidence="1">Uncharacterized protein</fullName>
    </submittedName>
</protein>
<reference evidence="1 2" key="1">
    <citation type="submission" date="2024-10" db="EMBL/GenBank/DDBJ databases">
        <title>The Natural Products Discovery Center: Release of the First 8490 Sequenced Strains for Exploring Actinobacteria Biosynthetic Diversity.</title>
        <authorList>
            <person name="Kalkreuter E."/>
            <person name="Kautsar S.A."/>
            <person name="Yang D."/>
            <person name="Bader C.D."/>
            <person name="Teijaro C.N."/>
            <person name="Fluegel L."/>
            <person name="Davis C.M."/>
            <person name="Simpson J.R."/>
            <person name="Lauterbach L."/>
            <person name="Steele A.D."/>
            <person name="Gui C."/>
            <person name="Meng S."/>
            <person name="Li G."/>
            <person name="Viehrig K."/>
            <person name="Ye F."/>
            <person name="Su P."/>
            <person name="Kiefer A.F."/>
            <person name="Nichols A."/>
            <person name="Cepeda A.J."/>
            <person name="Yan W."/>
            <person name="Fan B."/>
            <person name="Jiang Y."/>
            <person name="Adhikari A."/>
            <person name="Zheng C.-J."/>
            <person name="Schuster L."/>
            <person name="Cowan T.M."/>
            <person name="Smanski M.J."/>
            <person name="Chevrette M.G."/>
            <person name="De Carvalho L.P.S."/>
            <person name="Shen B."/>
        </authorList>
    </citation>
    <scope>NUCLEOTIDE SEQUENCE [LARGE SCALE GENOMIC DNA]</scope>
    <source>
        <strain evidence="1 2">NPDC077409</strain>
    </source>
</reference>
<gene>
    <name evidence="1" type="ORF">ACIGG6_02600</name>
</gene>
<dbReference type="RefSeq" id="WP_399841957.1">
    <property type="nucleotide sequence ID" value="NZ_JBITWC010000003.1"/>
</dbReference>
<sequence length="223" mass="25065">MSKAIIKAFEERLRQINEEGFTAEHDDAYTQGQLASAAECYARTVFWSHVAPGVTPPIPLYWPFDEAWWKPSTDPQRNIIKSIALLVADYDRIERAKTVDEQPREKTVWSNNDEEFNHEDLHELISDKDLEAGDTVYVGEAIKHQPSAFAVRSALGVIEGMQDNAHDFADEWSAGFADCSQPQIDLLQGLIDAWADATLTLEFYGITGVQQYIVTAEDVEASQ</sequence>
<name>A0ABW8BNW9_9GAMM</name>